<protein>
    <submittedName>
        <fullName evidence="2">Uncharacterized protein</fullName>
    </submittedName>
</protein>
<proteinExistence type="predicted"/>
<feature type="transmembrane region" description="Helical" evidence="1">
    <location>
        <begin position="67"/>
        <end position="89"/>
    </location>
</feature>
<dbReference type="Proteomes" id="UP000246661">
    <property type="component" value="Unassembled WGS sequence"/>
</dbReference>
<feature type="transmembrane region" description="Helical" evidence="1">
    <location>
        <begin position="246"/>
        <end position="263"/>
    </location>
</feature>
<dbReference type="AlphaFoldDB" id="A0A317QQW5"/>
<name>A0A317QQW5_9ACTN</name>
<organism evidence="2 3">
    <name type="scientific">Geodermatophilus normandii</name>
    <dbReference type="NCBI Taxonomy" id="1137989"/>
    <lineage>
        <taxon>Bacteria</taxon>
        <taxon>Bacillati</taxon>
        <taxon>Actinomycetota</taxon>
        <taxon>Actinomycetes</taxon>
        <taxon>Geodermatophilales</taxon>
        <taxon>Geodermatophilaceae</taxon>
        <taxon>Geodermatophilus</taxon>
    </lineage>
</organism>
<accession>A0A317QQW5</accession>
<sequence>MWALVPFAALAWCAGSLPWLVHGAGRAAPILLPLRAGMLTTLVLSAAVGGLLAGGLARLAAPGRRGAALLATGCGAATGIVVTLAQSVAASDAGTGFDADPRVLTGLAVLTAALGALAWGAGSLVVAGAAGSGVVLGLLAAVLPGWLSSLLPSSLYGPALGTALVWLQALVLGTALVVVGVRPAARLVLWPVVVLLAWLVGPALTAVSWLEPLLRPGTGLPRTLGDSLAGAWQVFGLAASPGARHWAPWVVAVVGAVFGAVLLDGRRRGGGAAQG</sequence>
<keyword evidence="1" id="KW-0812">Transmembrane</keyword>
<feature type="transmembrane region" description="Helical" evidence="1">
    <location>
        <begin position="101"/>
        <end position="119"/>
    </location>
</feature>
<keyword evidence="1" id="KW-0472">Membrane</keyword>
<keyword evidence="3" id="KW-1185">Reference proteome</keyword>
<evidence type="ECO:0000313" key="3">
    <source>
        <dbReference type="Proteomes" id="UP000246661"/>
    </source>
</evidence>
<comment type="caution">
    <text evidence="2">The sequence shown here is derived from an EMBL/GenBank/DDBJ whole genome shotgun (WGS) entry which is preliminary data.</text>
</comment>
<evidence type="ECO:0000313" key="2">
    <source>
        <dbReference type="EMBL" id="PWW24585.1"/>
    </source>
</evidence>
<feature type="transmembrane region" description="Helical" evidence="1">
    <location>
        <begin position="188"/>
        <end position="210"/>
    </location>
</feature>
<feature type="transmembrane region" description="Helical" evidence="1">
    <location>
        <begin position="159"/>
        <end position="181"/>
    </location>
</feature>
<reference evidence="3" key="1">
    <citation type="submission" date="2018-05" db="EMBL/GenBank/DDBJ databases">
        <authorList>
            <person name="Klenk H.-P."/>
            <person name="Huntemann M."/>
            <person name="Clum A."/>
            <person name="Pillay M."/>
            <person name="Palaniappan K."/>
            <person name="Varghese N."/>
            <person name="Mikhailova N."/>
            <person name="Stamatis D."/>
            <person name="Reddy T."/>
            <person name="Daum C."/>
            <person name="Shapiro N."/>
            <person name="Ivanova N."/>
            <person name="Kyrpides N."/>
            <person name="Woyke T."/>
        </authorList>
    </citation>
    <scope>NUCLEOTIDE SEQUENCE [LARGE SCALE GENOMIC DNA]</scope>
    <source>
        <strain evidence="3">DSM 45417</strain>
    </source>
</reference>
<feature type="transmembrane region" description="Helical" evidence="1">
    <location>
        <begin position="124"/>
        <end position="147"/>
    </location>
</feature>
<dbReference type="EMBL" id="QGTX01000001">
    <property type="protein sequence ID" value="PWW24585.1"/>
    <property type="molecule type" value="Genomic_DNA"/>
</dbReference>
<evidence type="ECO:0000256" key="1">
    <source>
        <dbReference type="SAM" id="Phobius"/>
    </source>
</evidence>
<keyword evidence="1" id="KW-1133">Transmembrane helix</keyword>
<gene>
    <name evidence="2" type="ORF">JD79_03769</name>
</gene>
<feature type="transmembrane region" description="Helical" evidence="1">
    <location>
        <begin position="39"/>
        <end position="60"/>
    </location>
</feature>